<proteinExistence type="predicted"/>
<comment type="caution">
    <text evidence="2">The sequence shown here is derived from an EMBL/GenBank/DDBJ whole genome shotgun (WGS) entry which is preliminary data.</text>
</comment>
<gene>
    <name evidence="2" type="ORF">DDZ15_12565</name>
</gene>
<dbReference type="RefSeq" id="WP_109647448.1">
    <property type="nucleotide sequence ID" value="NZ_QGGB01000008.1"/>
</dbReference>
<feature type="signal peptide" evidence="1">
    <location>
        <begin position="1"/>
        <end position="19"/>
    </location>
</feature>
<keyword evidence="1" id="KW-0732">Signal</keyword>
<evidence type="ECO:0000313" key="3">
    <source>
        <dbReference type="Proteomes" id="UP000245533"/>
    </source>
</evidence>
<feature type="chain" id="PRO_5016384582" evidence="1">
    <location>
        <begin position="20"/>
        <end position="143"/>
    </location>
</feature>
<dbReference type="EMBL" id="QGGB01000008">
    <property type="protein sequence ID" value="PWN06006.1"/>
    <property type="molecule type" value="Genomic_DNA"/>
</dbReference>
<protein>
    <submittedName>
        <fullName evidence="2">Uncharacterized protein</fullName>
    </submittedName>
</protein>
<evidence type="ECO:0000256" key="1">
    <source>
        <dbReference type="SAM" id="SignalP"/>
    </source>
</evidence>
<dbReference type="Proteomes" id="UP000245533">
    <property type="component" value="Unassembled WGS sequence"/>
</dbReference>
<organism evidence="2 3">
    <name type="scientific">Rhodohalobacter mucosus</name>
    <dbReference type="NCBI Taxonomy" id="2079485"/>
    <lineage>
        <taxon>Bacteria</taxon>
        <taxon>Pseudomonadati</taxon>
        <taxon>Balneolota</taxon>
        <taxon>Balneolia</taxon>
        <taxon>Balneolales</taxon>
        <taxon>Balneolaceae</taxon>
        <taxon>Rhodohalobacter</taxon>
    </lineage>
</organism>
<sequence>MENSSLFLILILLLVTSCADRSADALIIEPAGSAAYYINNQTLTDLKVVYINSEALNFQTDSTTVFRDSSTVIFTDGIIGVNPKPSDSFSSIRFFRTSDLSSPALVIEPVDDGDWNVIGQERDNSGYGLTEYEFTVDEQNLEQ</sequence>
<keyword evidence="3" id="KW-1185">Reference proteome</keyword>
<dbReference type="OrthoDB" id="1447339at2"/>
<accession>A0A316U063</accession>
<reference evidence="2 3" key="1">
    <citation type="submission" date="2018-05" db="EMBL/GenBank/DDBJ databases">
        <title>Rhodohalobacter halophilus gen. nov., sp. nov., a moderately halophilic member of the family Balneolaceae.</title>
        <authorList>
            <person name="Liu Z.-W."/>
        </authorList>
    </citation>
    <scope>NUCLEOTIDE SEQUENCE [LARGE SCALE GENOMIC DNA]</scope>
    <source>
        <strain evidence="2 3">8A47</strain>
    </source>
</reference>
<evidence type="ECO:0000313" key="2">
    <source>
        <dbReference type="EMBL" id="PWN06006.1"/>
    </source>
</evidence>
<name>A0A316U063_9BACT</name>
<dbReference type="AlphaFoldDB" id="A0A316U063"/>